<accession>A0AA38P835</accession>
<dbReference type="InterPro" id="IPR050327">
    <property type="entry name" value="Proton-linked_MCT"/>
</dbReference>
<protein>
    <submittedName>
        <fullName evidence="6">Major facilitator superfamily domain-containing protein</fullName>
    </submittedName>
</protein>
<dbReference type="Pfam" id="PF07690">
    <property type="entry name" value="MFS_1"/>
    <property type="match status" value="1"/>
</dbReference>
<dbReference type="CDD" id="cd17352">
    <property type="entry name" value="MFS_MCT_SLC16"/>
    <property type="match status" value="1"/>
</dbReference>
<evidence type="ECO:0000256" key="1">
    <source>
        <dbReference type="ARBA" id="ARBA00004141"/>
    </source>
</evidence>
<evidence type="ECO:0000256" key="2">
    <source>
        <dbReference type="ARBA" id="ARBA00006727"/>
    </source>
</evidence>
<feature type="transmembrane region" description="Helical" evidence="4">
    <location>
        <begin position="144"/>
        <end position="166"/>
    </location>
</feature>
<feature type="compositionally biased region" description="Acidic residues" evidence="3">
    <location>
        <begin position="1"/>
        <end position="15"/>
    </location>
</feature>
<dbReference type="InterPro" id="IPR020846">
    <property type="entry name" value="MFS_dom"/>
</dbReference>
<comment type="caution">
    <text evidence="6">The sequence shown here is derived from an EMBL/GenBank/DDBJ whole genome shotgun (WGS) entry which is preliminary data.</text>
</comment>
<proteinExistence type="inferred from homology"/>
<dbReference type="PANTHER" id="PTHR11360">
    <property type="entry name" value="MONOCARBOXYLATE TRANSPORTER"/>
    <property type="match status" value="1"/>
</dbReference>
<feature type="compositionally biased region" description="Polar residues" evidence="3">
    <location>
        <begin position="36"/>
        <end position="48"/>
    </location>
</feature>
<feature type="transmembrane region" description="Helical" evidence="4">
    <location>
        <begin position="196"/>
        <end position="218"/>
    </location>
</feature>
<gene>
    <name evidence="6" type="ORF">F5878DRAFT_197019</name>
</gene>
<feature type="transmembrane region" description="Helical" evidence="4">
    <location>
        <begin position="464"/>
        <end position="484"/>
    </location>
</feature>
<dbReference type="Proteomes" id="UP001163846">
    <property type="component" value="Unassembled WGS sequence"/>
</dbReference>
<dbReference type="GO" id="GO:0016020">
    <property type="term" value="C:membrane"/>
    <property type="evidence" value="ECO:0007669"/>
    <property type="project" value="UniProtKB-SubCell"/>
</dbReference>
<name>A0AA38P835_9AGAR</name>
<sequence length="492" mass="52748">MLWTLFEEDSEDEADSYIGPPPGDLDSFYAFASRAQTQESEPAESSRTVAPISNAESNIKKEMNEKHIVEEMVVPADDDEIDHQPDDANSEQSVEFPDGGLRAWLVVLGTFFSAFASFGYVNAWGVFQAYYGETMLREYSPSTIAWIGSIQYALILFSALFSGYLFESGIIKLPFLGASVLLITSTFLVGQCKQYWQFLLCQGVAVGIGCGLVFNIAISIIGQWFRKRRGLAMGFTTLGSSIGGTVFPVAVQKLIPRVGFSWTMRILGFILLFALAIPSITLAQRLPPTRNGSGGFFNCVALKNPPFWTYAVAVGTGFLGRYTVPTYIDLGSLAVGLSPDMAAYLVAIANASSGLGRIVTRVMTDKIGALNCIIPTTLGAAALSFAWPFAKTEASLVVVAALYGFIYGSFATGILLPAYELGGVSDAGHRTGLIMSVGALGALCGTPISGAISKVTGGFEVVGYYAGSVTCISMIFLLITRQLVLKRLWGKV</sequence>
<feature type="transmembrane region" description="Helical" evidence="4">
    <location>
        <begin position="262"/>
        <end position="283"/>
    </location>
</feature>
<dbReference type="GO" id="GO:0022857">
    <property type="term" value="F:transmembrane transporter activity"/>
    <property type="evidence" value="ECO:0007669"/>
    <property type="project" value="InterPro"/>
</dbReference>
<feature type="transmembrane region" description="Helical" evidence="4">
    <location>
        <begin position="230"/>
        <end position="250"/>
    </location>
</feature>
<dbReference type="EMBL" id="MU806218">
    <property type="protein sequence ID" value="KAJ3837850.1"/>
    <property type="molecule type" value="Genomic_DNA"/>
</dbReference>
<dbReference type="PANTHER" id="PTHR11360:SF177">
    <property type="entry name" value="RIBOFLAVIN TRANSPORTER MCH5"/>
    <property type="match status" value="1"/>
</dbReference>
<feature type="region of interest" description="Disordered" evidence="3">
    <location>
        <begin position="36"/>
        <end position="56"/>
    </location>
</feature>
<comment type="similarity">
    <text evidence="2">Belongs to the major facilitator superfamily. Monocarboxylate porter (TC 2.A.1.13) family.</text>
</comment>
<keyword evidence="7" id="KW-1185">Reference proteome</keyword>
<feature type="transmembrane region" description="Helical" evidence="4">
    <location>
        <begin position="367"/>
        <end position="390"/>
    </location>
</feature>
<dbReference type="PROSITE" id="PS50850">
    <property type="entry name" value="MFS"/>
    <property type="match status" value="1"/>
</dbReference>
<evidence type="ECO:0000256" key="3">
    <source>
        <dbReference type="SAM" id="MobiDB-lite"/>
    </source>
</evidence>
<dbReference type="InterPro" id="IPR036259">
    <property type="entry name" value="MFS_trans_sf"/>
</dbReference>
<evidence type="ECO:0000259" key="5">
    <source>
        <dbReference type="PROSITE" id="PS50850"/>
    </source>
</evidence>
<comment type="subcellular location">
    <subcellularLocation>
        <location evidence="1">Membrane</location>
        <topology evidence="1">Multi-pass membrane protein</topology>
    </subcellularLocation>
</comment>
<keyword evidence="4" id="KW-0812">Transmembrane</keyword>
<feature type="transmembrane region" description="Helical" evidence="4">
    <location>
        <begin position="396"/>
        <end position="419"/>
    </location>
</feature>
<feature type="region of interest" description="Disordered" evidence="3">
    <location>
        <begin position="1"/>
        <end position="21"/>
    </location>
</feature>
<dbReference type="SUPFAM" id="SSF103473">
    <property type="entry name" value="MFS general substrate transporter"/>
    <property type="match status" value="1"/>
</dbReference>
<feature type="transmembrane region" description="Helical" evidence="4">
    <location>
        <begin position="173"/>
        <end position="190"/>
    </location>
</feature>
<evidence type="ECO:0000313" key="7">
    <source>
        <dbReference type="Proteomes" id="UP001163846"/>
    </source>
</evidence>
<feature type="transmembrane region" description="Helical" evidence="4">
    <location>
        <begin position="431"/>
        <end position="452"/>
    </location>
</feature>
<feature type="transmembrane region" description="Helical" evidence="4">
    <location>
        <begin position="103"/>
        <end position="124"/>
    </location>
</feature>
<keyword evidence="4" id="KW-1133">Transmembrane helix</keyword>
<evidence type="ECO:0000313" key="6">
    <source>
        <dbReference type="EMBL" id="KAJ3837850.1"/>
    </source>
</evidence>
<feature type="domain" description="Major facilitator superfamily (MFS) profile" evidence="5">
    <location>
        <begin position="102"/>
        <end position="485"/>
    </location>
</feature>
<dbReference type="InterPro" id="IPR011701">
    <property type="entry name" value="MFS"/>
</dbReference>
<dbReference type="Gene3D" id="1.20.1250.20">
    <property type="entry name" value="MFS general substrate transporter like domains"/>
    <property type="match status" value="2"/>
</dbReference>
<keyword evidence="4" id="KW-0472">Membrane</keyword>
<dbReference type="AlphaFoldDB" id="A0AA38P835"/>
<reference evidence="6" key="1">
    <citation type="submission" date="2022-08" db="EMBL/GenBank/DDBJ databases">
        <authorList>
            <consortium name="DOE Joint Genome Institute"/>
            <person name="Min B."/>
            <person name="Riley R."/>
            <person name="Sierra-Patev S."/>
            <person name="Naranjo-Ortiz M."/>
            <person name="Looney B."/>
            <person name="Konkel Z."/>
            <person name="Slot J.C."/>
            <person name="Sakamoto Y."/>
            <person name="Steenwyk J.L."/>
            <person name="Rokas A."/>
            <person name="Carro J."/>
            <person name="Camarero S."/>
            <person name="Ferreira P."/>
            <person name="Molpeceres G."/>
            <person name="Ruiz-Duenas F.J."/>
            <person name="Serrano A."/>
            <person name="Henrissat B."/>
            <person name="Drula E."/>
            <person name="Hughes K.W."/>
            <person name="Mata J.L."/>
            <person name="Ishikawa N.K."/>
            <person name="Vargas-Isla R."/>
            <person name="Ushijima S."/>
            <person name="Smith C.A."/>
            <person name="Ahrendt S."/>
            <person name="Andreopoulos W."/>
            <person name="He G."/>
            <person name="Labutti K."/>
            <person name="Lipzen A."/>
            <person name="Ng V."/>
            <person name="Sandor L."/>
            <person name="Barry K."/>
            <person name="Martinez A.T."/>
            <person name="Xiao Y."/>
            <person name="Gibbons J.G."/>
            <person name="Terashima K."/>
            <person name="Hibbett D.S."/>
            <person name="Grigoriev I.V."/>
        </authorList>
    </citation>
    <scope>NUCLEOTIDE SEQUENCE</scope>
    <source>
        <strain evidence="6">TFB9207</strain>
    </source>
</reference>
<evidence type="ECO:0000256" key="4">
    <source>
        <dbReference type="SAM" id="Phobius"/>
    </source>
</evidence>
<organism evidence="6 7">
    <name type="scientific">Lentinula raphanica</name>
    <dbReference type="NCBI Taxonomy" id="153919"/>
    <lineage>
        <taxon>Eukaryota</taxon>
        <taxon>Fungi</taxon>
        <taxon>Dikarya</taxon>
        <taxon>Basidiomycota</taxon>
        <taxon>Agaricomycotina</taxon>
        <taxon>Agaricomycetes</taxon>
        <taxon>Agaricomycetidae</taxon>
        <taxon>Agaricales</taxon>
        <taxon>Marasmiineae</taxon>
        <taxon>Omphalotaceae</taxon>
        <taxon>Lentinula</taxon>
    </lineage>
</organism>